<feature type="transmembrane region" description="Helical" evidence="7">
    <location>
        <begin position="289"/>
        <end position="307"/>
    </location>
</feature>
<feature type="domain" description="DUF4131" evidence="9">
    <location>
        <begin position="35"/>
        <end position="188"/>
    </location>
</feature>
<keyword evidence="3 7" id="KW-0812">Transmembrane</keyword>
<dbReference type="Proteomes" id="UP000648075">
    <property type="component" value="Unassembled WGS sequence"/>
</dbReference>
<dbReference type="AlphaFoldDB" id="A0A918UHI5"/>
<feature type="transmembrane region" description="Helical" evidence="7">
    <location>
        <begin position="12"/>
        <end position="30"/>
    </location>
</feature>
<comment type="subcellular location">
    <subcellularLocation>
        <location evidence="1">Cell membrane</location>
        <topology evidence="1">Multi-pass membrane protein</topology>
    </subcellularLocation>
</comment>
<evidence type="ECO:0000259" key="9">
    <source>
        <dbReference type="Pfam" id="PF13567"/>
    </source>
</evidence>
<feature type="transmembrane region" description="Helical" evidence="7">
    <location>
        <begin position="254"/>
        <end position="277"/>
    </location>
</feature>
<reference evidence="10" key="2">
    <citation type="submission" date="2020-09" db="EMBL/GenBank/DDBJ databases">
        <authorList>
            <person name="Sun Q."/>
            <person name="Kim S."/>
        </authorList>
    </citation>
    <scope>NUCLEOTIDE SEQUENCE</scope>
    <source>
        <strain evidence="10">KCTC 32255</strain>
    </source>
</reference>
<dbReference type="InterPro" id="IPR052159">
    <property type="entry name" value="Competence_DNA_uptake"/>
</dbReference>
<comment type="caution">
    <text evidence="10">The sequence shown here is derived from an EMBL/GenBank/DDBJ whole genome shotgun (WGS) entry which is preliminary data.</text>
</comment>
<evidence type="ECO:0000256" key="6">
    <source>
        <dbReference type="SAM" id="MobiDB-lite"/>
    </source>
</evidence>
<keyword evidence="11" id="KW-1185">Reference proteome</keyword>
<feature type="transmembrane region" description="Helical" evidence="7">
    <location>
        <begin position="461"/>
        <end position="480"/>
    </location>
</feature>
<evidence type="ECO:0000259" key="8">
    <source>
        <dbReference type="Pfam" id="PF03772"/>
    </source>
</evidence>
<feature type="transmembrane region" description="Helical" evidence="7">
    <location>
        <begin position="360"/>
        <end position="377"/>
    </location>
</feature>
<reference evidence="10" key="1">
    <citation type="journal article" date="2014" name="Int. J. Syst. Evol. Microbiol.">
        <title>Complete genome sequence of Corynebacterium casei LMG S-19264T (=DSM 44701T), isolated from a smear-ripened cheese.</title>
        <authorList>
            <consortium name="US DOE Joint Genome Institute (JGI-PGF)"/>
            <person name="Walter F."/>
            <person name="Albersmeier A."/>
            <person name="Kalinowski J."/>
            <person name="Ruckert C."/>
        </authorList>
    </citation>
    <scope>NUCLEOTIDE SEQUENCE</scope>
    <source>
        <strain evidence="10">KCTC 32255</strain>
    </source>
</reference>
<dbReference type="InterPro" id="IPR025405">
    <property type="entry name" value="DUF4131"/>
</dbReference>
<evidence type="ECO:0000256" key="7">
    <source>
        <dbReference type="SAM" id="Phobius"/>
    </source>
</evidence>
<name>A0A918UHI5_9SPHN</name>
<proteinExistence type="predicted"/>
<sequence>MEQFLGASRLDLGPWLVVCFAAGIAAWFGLPGATAWIVFCGICLILSGIGALALRRSGRDPYIAASFSLIFAMALAGCLVVWARSHVVGTAPIERPMVGSFVGRVLAIEHQSAQARDRLVLATREQGTGRAIKVRVNLPDAHRRPGVEPGALVRFKARLMPPAPPMLPGAYNFARTAWFAGLAASGSALGPVEVVEAGQGGAMLGDLRNRLSAHILSRVDPDAGGIATALVTGDEGALAEGDVDAMRDAGLAHLLSISGLHVSAVIAATFFIVLRLAALIPWLTLRVRLPVFAAGAGALVGIGYTLLSGSEVPTVRSCIGALLVLAATVLGRESLSLRMLAVGAFFVLLLWPEALVGPSFQLSFAAVLAIIAVSSSAPARRFLAPRDEWWPARLARNAVMIVVTGLVIEMALMPIGFYHFHRAGVYGALANVIAIPLTTFAIMPLLGLSLLLDTLGLGAPFWWLTAQAIALLLAIARFTAGLPGAVTVLPAFGIKAFALFVAGGLWLGLWPGRVRWLGLPPVCAGTVLLMTLSPPDILLSGDGRTVGVLSEAEGQTGRTLLVLRQSRTDYTRDNLLELSGMQGEPVLLQDWPGARCNRDFCTLRLERRGRRWLVLLSRGRDAVPERALATACERVDIVLSDRFLPRSCHPRWLKADRRMLEKTGGLAIRLEDRSIETVAAAQQGHGWWRPPPEWPRPATTNTALPSGDQSP</sequence>
<evidence type="ECO:0000256" key="5">
    <source>
        <dbReference type="ARBA" id="ARBA00023136"/>
    </source>
</evidence>
<dbReference type="EMBL" id="BMZA01000009">
    <property type="protein sequence ID" value="GGZ08720.1"/>
    <property type="molecule type" value="Genomic_DNA"/>
</dbReference>
<keyword evidence="4 7" id="KW-1133">Transmembrane helix</keyword>
<feature type="region of interest" description="Disordered" evidence="6">
    <location>
        <begin position="682"/>
        <end position="711"/>
    </location>
</feature>
<keyword evidence="2" id="KW-1003">Cell membrane</keyword>
<evidence type="ECO:0000313" key="11">
    <source>
        <dbReference type="Proteomes" id="UP000648075"/>
    </source>
</evidence>
<protein>
    <submittedName>
        <fullName evidence="10">Competence protein ComEC</fullName>
    </submittedName>
</protein>
<organism evidence="10 11">
    <name type="scientific">Novosphingobium colocasiae</name>
    <dbReference type="NCBI Taxonomy" id="1256513"/>
    <lineage>
        <taxon>Bacteria</taxon>
        <taxon>Pseudomonadati</taxon>
        <taxon>Pseudomonadota</taxon>
        <taxon>Alphaproteobacteria</taxon>
        <taxon>Sphingomonadales</taxon>
        <taxon>Sphingomonadaceae</taxon>
        <taxon>Novosphingobium</taxon>
    </lineage>
</organism>
<evidence type="ECO:0000256" key="3">
    <source>
        <dbReference type="ARBA" id="ARBA00022692"/>
    </source>
</evidence>
<feature type="transmembrane region" description="Helical" evidence="7">
    <location>
        <begin position="36"/>
        <end position="54"/>
    </location>
</feature>
<dbReference type="RefSeq" id="WP_229814092.1">
    <property type="nucleotide sequence ID" value="NZ_BMZA01000009.1"/>
</dbReference>
<dbReference type="GO" id="GO:0005886">
    <property type="term" value="C:plasma membrane"/>
    <property type="evidence" value="ECO:0007669"/>
    <property type="project" value="UniProtKB-SubCell"/>
</dbReference>
<feature type="compositionally biased region" description="Polar residues" evidence="6">
    <location>
        <begin position="698"/>
        <end position="711"/>
    </location>
</feature>
<keyword evidence="5 7" id="KW-0472">Membrane</keyword>
<feature type="transmembrane region" description="Helical" evidence="7">
    <location>
        <begin position="426"/>
        <end position="452"/>
    </location>
</feature>
<evidence type="ECO:0000256" key="1">
    <source>
        <dbReference type="ARBA" id="ARBA00004651"/>
    </source>
</evidence>
<dbReference type="InterPro" id="IPR004477">
    <property type="entry name" value="ComEC_N"/>
</dbReference>
<dbReference type="PANTHER" id="PTHR30619">
    <property type="entry name" value="DNA INTERNALIZATION/COMPETENCE PROTEIN COMEC/REC2"/>
    <property type="match status" value="1"/>
</dbReference>
<accession>A0A918UHI5</accession>
<dbReference type="PANTHER" id="PTHR30619:SF1">
    <property type="entry name" value="RECOMBINATION PROTEIN 2"/>
    <property type="match status" value="1"/>
</dbReference>
<feature type="domain" description="ComEC/Rec2-related protein" evidence="8">
    <location>
        <begin position="230"/>
        <end position="513"/>
    </location>
</feature>
<feature type="transmembrane region" description="Helical" evidence="7">
    <location>
        <begin position="337"/>
        <end position="354"/>
    </location>
</feature>
<evidence type="ECO:0000313" key="10">
    <source>
        <dbReference type="EMBL" id="GGZ08720.1"/>
    </source>
</evidence>
<feature type="transmembrane region" description="Helical" evidence="7">
    <location>
        <begin position="398"/>
        <end position="420"/>
    </location>
</feature>
<feature type="transmembrane region" description="Helical" evidence="7">
    <location>
        <begin position="492"/>
        <end position="510"/>
    </location>
</feature>
<evidence type="ECO:0000256" key="4">
    <source>
        <dbReference type="ARBA" id="ARBA00022989"/>
    </source>
</evidence>
<dbReference type="Pfam" id="PF13567">
    <property type="entry name" value="DUF4131"/>
    <property type="match status" value="1"/>
</dbReference>
<dbReference type="Pfam" id="PF03772">
    <property type="entry name" value="Competence"/>
    <property type="match status" value="1"/>
</dbReference>
<dbReference type="NCBIfam" id="TIGR00360">
    <property type="entry name" value="ComEC_N-term"/>
    <property type="match status" value="1"/>
</dbReference>
<feature type="transmembrane region" description="Helical" evidence="7">
    <location>
        <begin position="61"/>
        <end position="83"/>
    </location>
</feature>
<gene>
    <name evidence="10" type="ORF">GCM10011614_24540</name>
</gene>
<evidence type="ECO:0000256" key="2">
    <source>
        <dbReference type="ARBA" id="ARBA00022475"/>
    </source>
</evidence>